<keyword evidence="3" id="KW-1185">Reference proteome</keyword>
<evidence type="ECO:0000313" key="2">
    <source>
        <dbReference type="EMBL" id="GMS79780.1"/>
    </source>
</evidence>
<feature type="non-terminal residue" evidence="2">
    <location>
        <position position="1"/>
    </location>
</feature>
<feature type="signal peptide" evidence="1">
    <location>
        <begin position="1"/>
        <end position="18"/>
    </location>
</feature>
<gene>
    <name evidence="2" type="ORF">PENTCL1PPCAC_1955</name>
</gene>
<dbReference type="EMBL" id="BTSX01000001">
    <property type="protein sequence ID" value="GMS79780.1"/>
    <property type="molecule type" value="Genomic_DNA"/>
</dbReference>
<feature type="chain" id="PRO_5043574028" description="Secreted protein" evidence="1">
    <location>
        <begin position="19"/>
        <end position="93"/>
    </location>
</feature>
<keyword evidence="1" id="KW-0732">Signal</keyword>
<dbReference type="Proteomes" id="UP001432027">
    <property type="component" value="Unassembled WGS sequence"/>
</dbReference>
<dbReference type="AlphaFoldDB" id="A0AAV5SBQ0"/>
<sequence>LISTILVLPLVFSLHCYTFETPTGANLTAVEKTTVQCPITSRFCLYTHQQNAQTARNSMFLEVRGCADDAMCQHQIHAQSTGCIGAGEDWMCC</sequence>
<reference evidence="2" key="1">
    <citation type="submission" date="2023-10" db="EMBL/GenBank/DDBJ databases">
        <title>Genome assembly of Pristionchus species.</title>
        <authorList>
            <person name="Yoshida K."/>
            <person name="Sommer R.J."/>
        </authorList>
    </citation>
    <scope>NUCLEOTIDE SEQUENCE</scope>
    <source>
        <strain evidence="2">RS0144</strain>
    </source>
</reference>
<feature type="non-terminal residue" evidence="2">
    <location>
        <position position="93"/>
    </location>
</feature>
<proteinExistence type="predicted"/>
<comment type="caution">
    <text evidence="2">The sequence shown here is derived from an EMBL/GenBank/DDBJ whole genome shotgun (WGS) entry which is preliminary data.</text>
</comment>
<evidence type="ECO:0008006" key="4">
    <source>
        <dbReference type="Google" id="ProtNLM"/>
    </source>
</evidence>
<organism evidence="2 3">
    <name type="scientific">Pristionchus entomophagus</name>
    <dbReference type="NCBI Taxonomy" id="358040"/>
    <lineage>
        <taxon>Eukaryota</taxon>
        <taxon>Metazoa</taxon>
        <taxon>Ecdysozoa</taxon>
        <taxon>Nematoda</taxon>
        <taxon>Chromadorea</taxon>
        <taxon>Rhabditida</taxon>
        <taxon>Rhabditina</taxon>
        <taxon>Diplogasteromorpha</taxon>
        <taxon>Diplogasteroidea</taxon>
        <taxon>Neodiplogasteridae</taxon>
        <taxon>Pristionchus</taxon>
    </lineage>
</organism>
<protein>
    <recommendedName>
        <fullName evidence="4">Secreted protein</fullName>
    </recommendedName>
</protein>
<name>A0AAV5SBQ0_9BILA</name>
<evidence type="ECO:0000313" key="3">
    <source>
        <dbReference type="Proteomes" id="UP001432027"/>
    </source>
</evidence>
<evidence type="ECO:0000256" key="1">
    <source>
        <dbReference type="SAM" id="SignalP"/>
    </source>
</evidence>
<accession>A0AAV5SBQ0</accession>